<dbReference type="SUPFAM" id="SSF47384">
    <property type="entry name" value="Homodimeric domain of signal transducing histidine kinase"/>
    <property type="match status" value="1"/>
</dbReference>
<evidence type="ECO:0000256" key="13">
    <source>
        <dbReference type="ARBA" id="ARBA00074306"/>
    </source>
</evidence>
<evidence type="ECO:0000256" key="16">
    <source>
        <dbReference type="SAM" id="Phobius"/>
    </source>
</evidence>
<keyword evidence="9" id="KW-0418">Kinase</keyword>
<dbReference type="Pfam" id="PF02743">
    <property type="entry name" value="dCache_1"/>
    <property type="match status" value="1"/>
</dbReference>
<keyword evidence="6 14" id="KW-0597">Phosphoprotein</keyword>
<keyword evidence="8 16" id="KW-0812">Transmembrane</keyword>
<feature type="domain" description="PAS" evidence="19">
    <location>
        <begin position="454"/>
        <end position="524"/>
    </location>
</feature>
<dbReference type="EC" id="2.7.13.3" evidence="4"/>
<dbReference type="InterPro" id="IPR033479">
    <property type="entry name" value="dCache_1"/>
</dbReference>
<dbReference type="Proteomes" id="UP000218238">
    <property type="component" value="Unassembled WGS sequence"/>
</dbReference>
<dbReference type="Gene3D" id="3.30.450.20">
    <property type="entry name" value="PAS domain"/>
    <property type="match status" value="2"/>
</dbReference>
<dbReference type="SMART" id="SM00091">
    <property type="entry name" value="PAS"/>
    <property type="match status" value="1"/>
</dbReference>
<dbReference type="GO" id="GO:0000155">
    <property type="term" value="F:phosphorelay sensor kinase activity"/>
    <property type="evidence" value="ECO:0007669"/>
    <property type="project" value="InterPro"/>
</dbReference>
<evidence type="ECO:0000259" key="19">
    <source>
        <dbReference type="PROSITE" id="PS50112"/>
    </source>
</evidence>
<evidence type="ECO:0000256" key="1">
    <source>
        <dbReference type="ARBA" id="ARBA00000085"/>
    </source>
</evidence>
<dbReference type="PROSITE" id="PS50110">
    <property type="entry name" value="RESPONSE_REGULATORY"/>
    <property type="match status" value="1"/>
</dbReference>
<dbReference type="EMBL" id="NTFS01000170">
    <property type="protein sequence ID" value="PAX53111.1"/>
    <property type="molecule type" value="Genomic_DNA"/>
</dbReference>
<evidence type="ECO:0000256" key="5">
    <source>
        <dbReference type="ARBA" id="ARBA00022475"/>
    </source>
</evidence>
<dbReference type="SMART" id="SM00388">
    <property type="entry name" value="HisKA"/>
    <property type="match status" value="1"/>
</dbReference>
<evidence type="ECO:0000256" key="10">
    <source>
        <dbReference type="ARBA" id="ARBA00022989"/>
    </source>
</evidence>
<comment type="caution">
    <text evidence="21">The sequence shown here is derived from an EMBL/GenBank/DDBJ whole genome shotgun (WGS) entry which is preliminary data.</text>
</comment>
<reference evidence="21 22" key="1">
    <citation type="submission" date="2017-08" db="EMBL/GenBank/DDBJ databases">
        <title>Draft genome sequence of filamentous cyanobacterium Calothrix elsteri CCALA 953.</title>
        <authorList>
            <person name="Gagunashvili A.N."/>
            <person name="Elster J."/>
            <person name="Andresson O.S."/>
        </authorList>
    </citation>
    <scope>NUCLEOTIDE SEQUENCE [LARGE SCALE GENOMIC DNA]</scope>
    <source>
        <strain evidence="21 22">CCALA 953</strain>
    </source>
</reference>
<dbReference type="InterPro" id="IPR000014">
    <property type="entry name" value="PAS"/>
</dbReference>
<dbReference type="InterPro" id="IPR001789">
    <property type="entry name" value="Sig_transdc_resp-reg_receiver"/>
</dbReference>
<dbReference type="Pfam" id="PF08448">
    <property type="entry name" value="PAS_4"/>
    <property type="match status" value="1"/>
</dbReference>
<dbReference type="InterPro" id="IPR003661">
    <property type="entry name" value="HisK_dim/P_dom"/>
</dbReference>
<evidence type="ECO:0000256" key="8">
    <source>
        <dbReference type="ARBA" id="ARBA00022692"/>
    </source>
</evidence>
<comment type="subcellular location">
    <subcellularLocation>
        <location evidence="2">Cell membrane</location>
        <topology evidence="2">Multi-pass membrane protein</topology>
    </subcellularLocation>
</comment>
<dbReference type="CDD" id="cd00130">
    <property type="entry name" value="PAS"/>
    <property type="match status" value="1"/>
</dbReference>
<evidence type="ECO:0000256" key="4">
    <source>
        <dbReference type="ARBA" id="ARBA00012438"/>
    </source>
</evidence>
<dbReference type="Pfam" id="PF00672">
    <property type="entry name" value="HAMP"/>
    <property type="match status" value="1"/>
</dbReference>
<feature type="domain" description="Histidine kinase" evidence="17">
    <location>
        <begin position="591"/>
        <end position="827"/>
    </location>
</feature>
<evidence type="ECO:0000259" key="20">
    <source>
        <dbReference type="PROSITE" id="PS50885"/>
    </source>
</evidence>
<feature type="domain" description="HAMP" evidence="20">
    <location>
        <begin position="370"/>
        <end position="431"/>
    </location>
</feature>
<feature type="transmembrane region" description="Helical" evidence="16">
    <location>
        <begin position="21"/>
        <end position="43"/>
    </location>
</feature>
<dbReference type="SUPFAM" id="SSF52172">
    <property type="entry name" value="CheY-like"/>
    <property type="match status" value="1"/>
</dbReference>
<dbReference type="PANTHER" id="PTHR43047">
    <property type="entry name" value="TWO-COMPONENT HISTIDINE PROTEIN KINASE"/>
    <property type="match status" value="1"/>
</dbReference>
<feature type="modified residue" description="4-aspartylphosphate" evidence="14">
    <location>
        <position position="903"/>
    </location>
</feature>
<dbReference type="CDD" id="cd12913">
    <property type="entry name" value="PDC1_MCP_like"/>
    <property type="match status" value="1"/>
</dbReference>
<feature type="domain" description="Response regulatory" evidence="18">
    <location>
        <begin position="854"/>
        <end position="984"/>
    </location>
</feature>
<feature type="coiled-coil region" evidence="15">
    <location>
        <begin position="430"/>
        <end position="457"/>
    </location>
</feature>
<dbReference type="InterPro" id="IPR003594">
    <property type="entry name" value="HATPase_dom"/>
</dbReference>
<dbReference type="PROSITE" id="PS50112">
    <property type="entry name" value="PAS"/>
    <property type="match status" value="1"/>
</dbReference>
<dbReference type="Gene3D" id="3.40.50.2300">
    <property type="match status" value="1"/>
</dbReference>
<evidence type="ECO:0000256" key="9">
    <source>
        <dbReference type="ARBA" id="ARBA00022777"/>
    </source>
</evidence>
<keyword evidence="12 16" id="KW-0472">Membrane</keyword>
<dbReference type="InterPro" id="IPR013656">
    <property type="entry name" value="PAS_4"/>
</dbReference>
<dbReference type="Pfam" id="PF00512">
    <property type="entry name" value="HisKA"/>
    <property type="match status" value="1"/>
</dbReference>
<name>A0A2A2THE9_9CYAN</name>
<dbReference type="Gene3D" id="6.10.340.10">
    <property type="match status" value="1"/>
</dbReference>
<dbReference type="SUPFAM" id="SSF55874">
    <property type="entry name" value="ATPase domain of HSP90 chaperone/DNA topoisomerase II/histidine kinase"/>
    <property type="match status" value="1"/>
</dbReference>
<dbReference type="PROSITE" id="PS50885">
    <property type="entry name" value="HAMP"/>
    <property type="match status" value="1"/>
</dbReference>
<keyword evidence="7" id="KW-0808">Transferase</keyword>
<dbReference type="Gene3D" id="3.30.565.10">
    <property type="entry name" value="Histidine kinase-like ATPase, C-terminal domain"/>
    <property type="match status" value="1"/>
</dbReference>
<evidence type="ECO:0000256" key="14">
    <source>
        <dbReference type="PROSITE-ProRule" id="PRU00169"/>
    </source>
</evidence>
<dbReference type="Gene3D" id="1.10.287.130">
    <property type="match status" value="1"/>
</dbReference>
<gene>
    <name evidence="21" type="ORF">CK510_15765</name>
</gene>
<dbReference type="RefSeq" id="WP_095722603.1">
    <property type="nucleotide sequence ID" value="NZ_NTFS01000170.1"/>
</dbReference>
<dbReference type="InterPro" id="IPR011006">
    <property type="entry name" value="CheY-like_superfamily"/>
</dbReference>
<evidence type="ECO:0000256" key="3">
    <source>
        <dbReference type="ARBA" id="ARBA00006402"/>
    </source>
</evidence>
<evidence type="ECO:0000256" key="11">
    <source>
        <dbReference type="ARBA" id="ARBA00023012"/>
    </source>
</evidence>
<dbReference type="Pfam" id="PF00072">
    <property type="entry name" value="Response_reg"/>
    <property type="match status" value="1"/>
</dbReference>
<keyword evidence="15" id="KW-0175">Coiled coil</keyword>
<dbReference type="PROSITE" id="PS50109">
    <property type="entry name" value="HIS_KIN"/>
    <property type="match status" value="1"/>
</dbReference>
<dbReference type="FunFam" id="3.30.565.10:FF:000010">
    <property type="entry name" value="Sensor histidine kinase RcsC"/>
    <property type="match status" value="1"/>
</dbReference>
<dbReference type="InterPro" id="IPR005467">
    <property type="entry name" value="His_kinase_dom"/>
</dbReference>
<keyword evidence="10 16" id="KW-1133">Transmembrane helix</keyword>
<evidence type="ECO:0000313" key="22">
    <source>
        <dbReference type="Proteomes" id="UP000218238"/>
    </source>
</evidence>
<keyword evidence="22" id="KW-1185">Reference proteome</keyword>
<dbReference type="SMART" id="SM00448">
    <property type="entry name" value="REC"/>
    <property type="match status" value="1"/>
</dbReference>
<dbReference type="SMART" id="SM00387">
    <property type="entry name" value="HATPase_c"/>
    <property type="match status" value="1"/>
</dbReference>
<organism evidence="21 22">
    <name type="scientific">Brunnivagina elsteri CCALA 953</name>
    <dbReference type="NCBI Taxonomy" id="987040"/>
    <lineage>
        <taxon>Bacteria</taxon>
        <taxon>Bacillati</taxon>
        <taxon>Cyanobacteriota</taxon>
        <taxon>Cyanophyceae</taxon>
        <taxon>Nostocales</taxon>
        <taxon>Calotrichaceae</taxon>
        <taxon>Brunnivagina</taxon>
    </lineage>
</organism>
<proteinExistence type="inferred from homology"/>
<sequence>MFVRELNRFFGRFKSVMTLPMVLSVPFVVQTFTAVTLVGYFSYRHGQIAVNNLVSQLQDDISDRIYQKLDTYLAIPQQVNQINLQAIKLGMLNLQDFQKTGNYFWHQQQIFNLGYINFGNLQGEFIGAGYEKGDVRISEKVVGKPYKIYAVDRDGNRTNVVETKLEAFPNDAAWYNEAVLKRKPIWSDIYSWQDAPDVMAISSSYPIYNQKKQFLGVIGVDLILSEISYFLRNIKVSESGHTFIIERNGMLVASSLNESPYVIKDGKAKRIAVNQLANPLAKATKNQLIKNFGSISKIKFATSLNFAINGKKYFAKVNPWKDSYGLDWLILVVVPESDFMAEINASKRTTILLSLLTLVLASSLGVLTARWISQPIMRLSNAAKSLAKKAAAADFEGKVLELNLEAYRIQEMSILAQLFNQMAEKFYHTFNALESINSELENRVNERTAELKATQNELLALFQAMTELIIVLDISGKYLKIVQTQPQFLYKPADELIGRTLHEVFSKSEADFFLEHLQYSLKEQTSINIEYSLIIADKKTWFSTTISPIDKQTVIFVARDITQAKHIELVLQEALIAAESASKAKGEFLSKISHELRTPLNIILGFTQVMLHDKKLAQENYVNVQTIHRSGNHLLQLINDVLSMSKIESGQITLKEKIFRLDDFIEIIYEMLQYRAKSKGLELIVEKGQDLPEYIQTDESKLRQILINLIGNAIKFTKIGRVILRIMVANNLQLDNEINKEIYPKNKSQLCTVYFEIEDTGIGISSEEIDNLFTPFIQTKSGRDAMEGTGLGLAISQKFVQVMGGNIEVQSTYKQGSIFAFKIPVKLPKIQPKQLLKIELPEIIGLEINQPQFRILVVDDIIENRELVTKMLEYVGFEVLTVANGKEAIAAWETWQPHLICMDMLMPIMDGYAATKAIKAREVEIRAKSLERNELLSSSPIIIIALTASAFEEERDAIFAAGCDDLIYKPFPERLLLERISHHLGVRYIYQQQEFEVLETVMYHVELTSDDLKMMSKDWRIRLVEASKALDDTCILELIQEIPTTETKLIAGLKDLVDNFRLDIILELANKF</sequence>
<dbReference type="SUPFAM" id="SSF55785">
    <property type="entry name" value="PYP-like sensor domain (PAS domain)"/>
    <property type="match status" value="1"/>
</dbReference>
<keyword evidence="5" id="KW-1003">Cell membrane</keyword>
<evidence type="ECO:0000256" key="6">
    <source>
        <dbReference type="ARBA" id="ARBA00022553"/>
    </source>
</evidence>
<dbReference type="PANTHER" id="PTHR43047:SF64">
    <property type="entry name" value="HISTIDINE KINASE CONTAINING CHEY-HOMOLOGOUS RECEIVER DOMAIN AND PAS DOMAIN-RELATED"/>
    <property type="match status" value="1"/>
</dbReference>
<dbReference type="AlphaFoldDB" id="A0A2A2THE9"/>
<dbReference type="InterPro" id="IPR004358">
    <property type="entry name" value="Sig_transdc_His_kin-like_C"/>
</dbReference>
<evidence type="ECO:0000259" key="17">
    <source>
        <dbReference type="PROSITE" id="PS50109"/>
    </source>
</evidence>
<dbReference type="GO" id="GO:0005886">
    <property type="term" value="C:plasma membrane"/>
    <property type="evidence" value="ECO:0007669"/>
    <property type="project" value="UniProtKB-SubCell"/>
</dbReference>
<dbReference type="InterPro" id="IPR003660">
    <property type="entry name" value="HAMP_dom"/>
</dbReference>
<comment type="catalytic activity">
    <reaction evidence="1">
        <text>ATP + protein L-histidine = ADP + protein N-phospho-L-histidine.</text>
        <dbReference type="EC" id="2.7.13.3"/>
    </reaction>
</comment>
<evidence type="ECO:0000259" key="18">
    <source>
        <dbReference type="PROSITE" id="PS50110"/>
    </source>
</evidence>
<dbReference type="CDD" id="cd17546">
    <property type="entry name" value="REC_hyHK_CKI1_RcsC-like"/>
    <property type="match status" value="1"/>
</dbReference>
<dbReference type="PRINTS" id="PR00344">
    <property type="entry name" value="BCTRLSENSOR"/>
</dbReference>
<evidence type="ECO:0000256" key="7">
    <source>
        <dbReference type="ARBA" id="ARBA00022679"/>
    </source>
</evidence>
<comment type="similarity">
    <text evidence="3">In the N-terminal section; belongs to the phytochrome family.</text>
</comment>
<evidence type="ECO:0000313" key="21">
    <source>
        <dbReference type="EMBL" id="PAX53111.1"/>
    </source>
</evidence>
<evidence type="ECO:0000256" key="15">
    <source>
        <dbReference type="SAM" id="Coils"/>
    </source>
</evidence>
<evidence type="ECO:0000256" key="2">
    <source>
        <dbReference type="ARBA" id="ARBA00004651"/>
    </source>
</evidence>
<dbReference type="InterPro" id="IPR035965">
    <property type="entry name" value="PAS-like_dom_sf"/>
</dbReference>
<feature type="transmembrane region" description="Helical" evidence="16">
    <location>
        <begin position="351"/>
        <end position="372"/>
    </location>
</feature>
<dbReference type="Pfam" id="PF02518">
    <property type="entry name" value="HATPase_c"/>
    <property type="match status" value="1"/>
</dbReference>
<keyword evidence="11" id="KW-0902">Two-component regulatory system</keyword>
<dbReference type="InterPro" id="IPR036097">
    <property type="entry name" value="HisK_dim/P_sf"/>
</dbReference>
<accession>A0A2A2THE9</accession>
<protein>
    <recommendedName>
        <fullName evidence="13">Circadian input-output histidine kinase CikA</fullName>
        <ecNumber evidence="4">2.7.13.3</ecNumber>
    </recommendedName>
</protein>
<dbReference type="CDD" id="cd00082">
    <property type="entry name" value="HisKA"/>
    <property type="match status" value="1"/>
</dbReference>
<evidence type="ECO:0000256" key="12">
    <source>
        <dbReference type="ARBA" id="ARBA00023136"/>
    </source>
</evidence>
<dbReference type="InterPro" id="IPR036890">
    <property type="entry name" value="HATPase_C_sf"/>
</dbReference>
<dbReference type="CDD" id="cd16922">
    <property type="entry name" value="HATPase_EvgS-ArcB-TorS-like"/>
    <property type="match status" value="1"/>
</dbReference>